<keyword evidence="4" id="KW-0413">Isomerase</keyword>
<dbReference type="GO" id="GO:0005829">
    <property type="term" value="C:cytosol"/>
    <property type="evidence" value="ECO:0007669"/>
    <property type="project" value="TreeGrafter"/>
</dbReference>
<feature type="domain" description="Alpha-D-phosphohexomutase alpha/beta/alpha" evidence="5">
    <location>
        <begin position="10"/>
        <end position="82"/>
    </location>
</feature>
<dbReference type="GO" id="GO:0000287">
    <property type="term" value="F:magnesium ion binding"/>
    <property type="evidence" value="ECO:0007669"/>
    <property type="project" value="InterPro"/>
</dbReference>
<dbReference type="EMBL" id="JXQG01000028">
    <property type="protein sequence ID" value="KKZ12120.1"/>
    <property type="molecule type" value="Genomic_DNA"/>
</dbReference>
<comment type="similarity">
    <text evidence="1">Belongs to the phosphohexose mutase family.</text>
</comment>
<dbReference type="InterPro" id="IPR045244">
    <property type="entry name" value="PGM"/>
</dbReference>
<dbReference type="PANTHER" id="PTHR22573">
    <property type="entry name" value="PHOSPHOHEXOMUTASE FAMILY MEMBER"/>
    <property type="match status" value="1"/>
</dbReference>
<evidence type="ECO:0000256" key="4">
    <source>
        <dbReference type="ARBA" id="ARBA00023235"/>
    </source>
</evidence>
<sequence>MILPMACTHGVGRVVTTTDGILSTPAASHLIRTSSGCIGGIILSASHNPGGPEEDFGVKVNGANGGPAPEKLSDAIHLATLNLESYAIAEAATVCLGRPGRHQLGTTAVVSAQVWAHLP</sequence>
<evidence type="ECO:0000256" key="2">
    <source>
        <dbReference type="ARBA" id="ARBA00022723"/>
    </source>
</evidence>
<dbReference type="Gene3D" id="3.40.120.10">
    <property type="entry name" value="Alpha-D-Glucose-1,6-Bisphosphate, subunit A, domain 3"/>
    <property type="match status" value="1"/>
</dbReference>
<comment type="caution">
    <text evidence="6">The sequence shown here is derived from an EMBL/GenBank/DDBJ whole genome shotgun (WGS) entry which is preliminary data.</text>
</comment>
<evidence type="ECO:0000313" key="7">
    <source>
        <dbReference type="Proteomes" id="UP000035067"/>
    </source>
</evidence>
<accession>A0A0G2J4T6</accession>
<name>A0A0G2J4T6_9SYNE</name>
<dbReference type="Pfam" id="PF02878">
    <property type="entry name" value="PGM_PMM_I"/>
    <property type="match status" value="1"/>
</dbReference>
<keyword evidence="3" id="KW-0460">Magnesium</keyword>
<dbReference type="InterPro" id="IPR005844">
    <property type="entry name" value="A-D-PHexomutase_a/b/a-I"/>
</dbReference>
<dbReference type="PATRIC" id="fig|1604020.3.peg.758"/>
<dbReference type="GO" id="GO:0005975">
    <property type="term" value="P:carbohydrate metabolic process"/>
    <property type="evidence" value="ECO:0007669"/>
    <property type="project" value="InterPro"/>
</dbReference>
<protein>
    <recommendedName>
        <fullName evidence="5">Alpha-D-phosphohexomutase alpha/beta/alpha domain-containing protein</fullName>
    </recommendedName>
</protein>
<evidence type="ECO:0000256" key="3">
    <source>
        <dbReference type="ARBA" id="ARBA00022842"/>
    </source>
</evidence>
<reference evidence="6 7" key="1">
    <citation type="submission" date="2015-01" db="EMBL/GenBank/DDBJ databases">
        <title>Lifestyle Evolution in Cyanobacterial Symbionts of Sponges.</title>
        <authorList>
            <person name="Burgsdorf I."/>
            <person name="Slaby B.M."/>
            <person name="Handley K.M."/>
            <person name="Haber M."/>
            <person name="Blom J."/>
            <person name="Marshall C.W."/>
            <person name="Gilbert J.A."/>
            <person name="Hentschel U."/>
            <person name="Steindler L."/>
        </authorList>
    </citation>
    <scope>NUCLEOTIDE SEQUENCE [LARGE SCALE GENOMIC DNA]</scope>
    <source>
        <strain evidence="6">SP3</strain>
    </source>
</reference>
<dbReference type="GO" id="GO:0004614">
    <property type="term" value="F:phosphoglucomutase activity"/>
    <property type="evidence" value="ECO:0007669"/>
    <property type="project" value="InterPro"/>
</dbReference>
<gene>
    <name evidence="6" type="ORF">TE42_05655</name>
</gene>
<proteinExistence type="inferred from homology"/>
<dbReference type="InterPro" id="IPR016066">
    <property type="entry name" value="A-D-PHexomutase_CS"/>
</dbReference>
<evidence type="ECO:0000259" key="5">
    <source>
        <dbReference type="Pfam" id="PF02878"/>
    </source>
</evidence>
<dbReference type="SUPFAM" id="SSF53738">
    <property type="entry name" value="Phosphoglucomutase, first 3 domains"/>
    <property type="match status" value="1"/>
</dbReference>
<organism evidence="6 7">
    <name type="scientific">Candidatus Synechococcus spongiarum SP3</name>
    <dbReference type="NCBI Taxonomy" id="1604020"/>
    <lineage>
        <taxon>Bacteria</taxon>
        <taxon>Bacillati</taxon>
        <taxon>Cyanobacteriota</taxon>
        <taxon>Cyanophyceae</taxon>
        <taxon>Synechococcales</taxon>
        <taxon>Synechococcaceae</taxon>
        <taxon>Synechococcus</taxon>
    </lineage>
</organism>
<dbReference type="PROSITE" id="PS00710">
    <property type="entry name" value="PGM_PMM"/>
    <property type="match status" value="1"/>
</dbReference>
<evidence type="ECO:0000256" key="1">
    <source>
        <dbReference type="ARBA" id="ARBA00010231"/>
    </source>
</evidence>
<keyword evidence="2" id="KW-0479">Metal-binding</keyword>
<dbReference type="PANTHER" id="PTHR22573:SF2">
    <property type="entry name" value="PHOSPHOGLUCOMUTASE"/>
    <property type="match status" value="1"/>
</dbReference>
<dbReference type="InterPro" id="IPR016055">
    <property type="entry name" value="A-D-PHexomutase_a/b/a-I/II/III"/>
</dbReference>
<dbReference type="AlphaFoldDB" id="A0A0G2J4T6"/>
<evidence type="ECO:0000313" key="6">
    <source>
        <dbReference type="EMBL" id="KKZ12120.1"/>
    </source>
</evidence>
<dbReference type="Proteomes" id="UP000035067">
    <property type="component" value="Unassembled WGS sequence"/>
</dbReference>